<name>A0A1G7CIH4_9BURK</name>
<gene>
    <name evidence="2" type="ORF">SAMN05192589_11665</name>
</gene>
<dbReference type="PROSITE" id="PS51257">
    <property type="entry name" value="PROKAR_LIPOPROTEIN"/>
    <property type="match status" value="1"/>
</dbReference>
<reference evidence="2 3" key="1">
    <citation type="submission" date="2016-10" db="EMBL/GenBank/DDBJ databases">
        <authorList>
            <person name="de Groot N.N."/>
        </authorList>
    </citation>
    <scope>NUCLEOTIDE SEQUENCE [LARGE SCALE GENOMIC DNA]</scope>
    <source>
        <strain evidence="2 3">DSM 16619</strain>
    </source>
</reference>
<dbReference type="EMBL" id="FMZC01000016">
    <property type="protein sequence ID" value="SDE39099.1"/>
    <property type="molecule type" value="Genomic_DNA"/>
</dbReference>
<evidence type="ECO:0000256" key="1">
    <source>
        <dbReference type="SAM" id="SignalP"/>
    </source>
</evidence>
<evidence type="ECO:0008006" key="4">
    <source>
        <dbReference type="Google" id="ProtNLM"/>
    </source>
</evidence>
<dbReference type="STRING" id="187868.SAMN05192589_11665"/>
<dbReference type="RefSeq" id="WP_092745530.1">
    <property type="nucleotide sequence ID" value="NZ_FMZC01000016.1"/>
</dbReference>
<dbReference type="Proteomes" id="UP000198781">
    <property type="component" value="Unassembled WGS sequence"/>
</dbReference>
<feature type="signal peptide" evidence="1">
    <location>
        <begin position="1"/>
        <end position="20"/>
    </location>
</feature>
<dbReference type="AlphaFoldDB" id="A0A1G7CIH4"/>
<evidence type="ECO:0000313" key="2">
    <source>
        <dbReference type="EMBL" id="SDE39099.1"/>
    </source>
</evidence>
<keyword evidence="1" id="KW-0732">Signal</keyword>
<evidence type="ECO:0000313" key="3">
    <source>
        <dbReference type="Proteomes" id="UP000198781"/>
    </source>
</evidence>
<protein>
    <recommendedName>
        <fullName evidence="4">Lipoprotein</fullName>
    </recommendedName>
</protein>
<keyword evidence="3" id="KW-1185">Reference proteome</keyword>
<organism evidence="2 3">
    <name type="scientific">Paracidovorax valerianellae</name>
    <dbReference type="NCBI Taxonomy" id="187868"/>
    <lineage>
        <taxon>Bacteria</taxon>
        <taxon>Pseudomonadati</taxon>
        <taxon>Pseudomonadota</taxon>
        <taxon>Betaproteobacteria</taxon>
        <taxon>Burkholderiales</taxon>
        <taxon>Comamonadaceae</taxon>
        <taxon>Paracidovorax</taxon>
    </lineage>
</organism>
<proteinExistence type="predicted"/>
<feature type="chain" id="PRO_5011608843" description="Lipoprotein" evidence="1">
    <location>
        <begin position="21"/>
        <end position="166"/>
    </location>
</feature>
<sequence>MNAFLKTCSAVACTAVLLTACGGGNDDDPTPSDQPGVLTVSNATVSGLNGVYGDGTINLTDVEKKNPVGSSPEVCSFRFDGAKKVGSSDQASGDVRYEPNAGNLYVAFLTFSQREFSAPDWSDTTVSRDSDRVRILNKTLTATDGSGDRITVSGIMPMRGSRPSGC</sequence>
<dbReference type="OrthoDB" id="8810115at2"/>
<accession>A0A1G7CIH4</accession>